<dbReference type="Gene3D" id="3.40.50.2300">
    <property type="match status" value="1"/>
</dbReference>
<evidence type="ECO:0000256" key="2">
    <source>
        <dbReference type="SAM" id="MobiDB-lite"/>
    </source>
</evidence>
<dbReference type="Gene3D" id="3.20.20.450">
    <property type="entry name" value="EAL domain"/>
    <property type="match status" value="1"/>
</dbReference>
<dbReference type="PANTHER" id="PTHR33121:SF79">
    <property type="entry name" value="CYCLIC DI-GMP PHOSPHODIESTERASE PDED-RELATED"/>
    <property type="match status" value="1"/>
</dbReference>
<evidence type="ECO:0000313" key="6">
    <source>
        <dbReference type="Proteomes" id="UP000060602"/>
    </source>
</evidence>
<evidence type="ECO:0000313" key="5">
    <source>
        <dbReference type="EMBL" id="AMG39496.1"/>
    </source>
</evidence>
<reference evidence="6" key="1">
    <citation type="submission" date="2015-12" db="EMBL/GenBank/DDBJ databases">
        <title>FDA dAtabase for Regulatory Grade micrObial Sequences (FDA-ARGOS): Supporting development and validation of Infectious Disease Dx tests.</title>
        <authorList>
            <person name="Case J."/>
            <person name="Tallon L."/>
            <person name="Sadzewicz L."/>
            <person name="Sengamalay N."/>
            <person name="Ott S."/>
            <person name="Godinez A."/>
            <person name="Nagaraj S."/>
            <person name="Nadendla S."/>
            <person name="Sichtig H."/>
        </authorList>
    </citation>
    <scope>NUCLEOTIDE SEQUENCE [LARGE SCALE GENOMIC DNA]</scope>
    <source>
        <strain evidence="6">FDAARGOS_147</strain>
    </source>
</reference>
<dbReference type="PROSITE" id="PS50110">
    <property type="entry name" value="RESPONSE_REGULATORY"/>
    <property type="match status" value="1"/>
</dbReference>
<dbReference type="SMART" id="SM00052">
    <property type="entry name" value="EAL"/>
    <property type="match status" value="1"/>
</dbReference>
<accession>A0A0X8P419</accession>
<evidence type="ECO:0000256" key="1">
    <source>
        <dbReference type="PROSITE-ProRule" id="PRU00169"/>
    </source>
</evidence>
<feature type="modified residue" description="4-aspartylphosphate" evidence="1">
    <location>
        <position position="58"/>
    </location>
</feature>
<dbReference type="PROSITE" id="PS50883">
    <property type="entry name" value="EAL"/>
    <property type="match status" value="1"/>
</dbReference>
<dbReference type="EMBL" id="CP014060">
    <property type="protein sequence ID" value="AMG39496.1"/>
    <property type="molecule type" value="Genomic_DNA"/>
</dbReference>
<evidence type="ECO:0000259" key="3">
    <source>
        <dbReference type="PROSITE" id="PS50110"/>
    </source>
</evidence>
<feature type="domain" description="Response regulatory" evidence="3">
    <location>
        <begin position="8"/>
        <end position="128"/>
    </location>
</feature>
<dbReference type="Pfam" id="PF00563">
    <property type="entry name" value="EAL"/>
    <property type="match status" value="1"/>
</dbReference>
<dbReference type="SUPFAM" id="SSF141868">
    <property type="entry name" value="EAL domain-like"/>
    <property type="match status" value="1"/>
</dbReference>
<dbReference type="InterPro" id="IPR001789">
    <property type="entry name" value="Sig_transdc_resp-reg_receiver"/>
</dbReference>
<feature type="region of interest" description="Disordered" evidence="2">
    <location>
        <begin position="401"/>
        <end position="430"/>
    </location>
</feature>
<dbReference type="InterPro" id="IPR001633">
    <property type="entry name" value="EAL_dom"/>
</dbReference>
<dbReference type="InterPro" id="IPR011006">
    <property type="entry name" value="CheY-like_superfamily"/>
</dbReference>
<proteinExistence type="predicted"/>
<dbReference type="InterPro" id="IPR050706">
    <property type="entry name" value="Cyclic-di-GMP_PDE-like"/>
</dbReference>
<dbReference type="SUPFAM" id="SSF52172">
    <property type="entry name" value="CheY-like"/>
    <property type="match status" value="1"/>
</dbReference>
<dbReference type="AlphaFoldDB" id="A0A0X8P419"/>
<dbReference type="PANTHER" id="PTHR33121">
    <property type="entry name" value="CYCLIC DI-GMP PHOSPHODIESTERASE PDEF"/>
    <property type="match status" value="1"/>
</dbReference>
<name>A0A0X8P419_ALCXX</name>
<dbReference type="Pfam" id="PF00072">
    <property type="entry name" value="Response_reg"/>
    <property type="match status" value="1"/>
</dbReference>
<feature type="domain" description="EAL" evidence="4">
    <location>
        <begin position="144"/>
        <end position="397"/>
    </location>
</feature>
<dbReference type="CDD" id="cd01948">
    <property type="entry name" value="EAL"/>
    <property type="match status" value="1"/>
</dbReference>
<dbReference type="RefSeq" id="WP_061073864.1">
    <property type="nucleotide sequence ID" value="NZ_CP014060.2"/>
</dbReference>
<dbReference type="SMART" id="SM00448">
    <property type="entry name" value="REC"/>
    <property type="match status" value="1"/>
</dbReference>
<feature type="compositionally biased region" description="Basic residues" evidence="2">
    <location>
        <begin position="419"/>
        <end position="430"/>
    </location>
</feature>
<dbReference type="GO" id="GO:0000160">
    <property type="term" value="P:phosphorelay signal transduction system"/>
    <property type="evidence" value="ECO:0007669"/>
    <property type="project" value="InterPro"/>
</dbReference>
<protein>
    <submittedName>
        <fullName evidence="5">Uncharacterized protein</fullName>
    </submittedName>
</protein>
<evidence type="ECO:0000259" key="4">
    <source>
        <dbReference type="PROSITE" id="PS50883"/>
    </source>
</evidence>
<dbReference type="GO" id="GO:0071111">
    <property type="term" value="F:cyclic-guanylate-specific phosphodiesterase activity"/>
    <property type="evidence" value="ECO:0007669"/>
    <property type="project" value="InterPro"/>
</dbReference>
<gene>
    <name evidence="5" type="ORF">AL504_27945</name>
</gene>
<sequence length="430" mass="46222">MTLLAACRALVLDDHPLQCLALRDLLRQAGVGHVDTAESAVAALECLRLARYDLVLTDIRMPGMDGAQFIRELAGLARPPMLAVVTGCERALANSIGLMAREIGLPLLDVFVKPVTDEQIAGMVAQWHARASGRAAARPGGAGYAPTRDEVAAALRDGDIQAWFQPKQSLASGAIVGAEALARWRHRDQGLLMPGAFLPAVRRHGLEHELLIRMLDDSLAASGAWRRAGFRIAVSINLPVRLLDRPRLPDELLGRVVGRGLAAEDFTFELLEDDMTVAPGNYHMGASRLRLQGFGLAQDDFGKGYSSLYSLISTPFTELKIDRAFVYGAPADEARAAALLSAAQLGRQLGLRVTAEGVETEAERQLLRRIGCDCAQGFLISPAVDPAAFGALLGAQPLSHHPIPLVNPRDPREPVRAPHTARRRPGASGQ</sequence>
<keyword evidence="1" id="KW-0597">Phosphoprotein</keyword>
<organism evidence="5 6">
    <name type="scientific">Alcaligenes xylosoxydans xylosoxydans</name>
    <name type="common">Achromobacter xylosoxidans</name>
    <dbReference type="NCBI Taxonomy" id="85698"/>
    <lineage>
        <taxon>Bacteria</taxon>
        <taxon>Pseudomonadati</taxon>
        <taxon>Pseudomonadota</taxon>
        <taxon>Betaproteobacteria</taxon>
        <taxon>Burkholderiales</taxon>
        <taxon>Alcaligenaceae</taxon>
        <taxon>Achromobacter</taxon>
    </lineage>
</organism>
<dbReference type="Proteomes" id="UP000060602">
    <property type="component" value="Chromosome"/>
</dbReference>
<dbReference type="InterPro" id="IPR035919">
    <property type="entry name" value="EAL_sf"/>
</dbReference>